<proteinExistence type="predicted"/>
<dbReference type="Gene3D" id="3.30.530.20">
    <property type="match status" value="1"/>
</dbReference>
<protein>
    <submittedName>
        <fullName evidence="1">DUF3284 domain-containing protein</fullName>
    </submittedName>
</protein>
<dbReference type="InterPro" id="IPR021701">
    <property type="entry name" value="DUF3284"/>
</dbReference>
<dbReference type="Pfam" id="PF11687">
    <property type="entry name" value="DUF3284"/>
    <property type="match status" value="1"/>
</dbReference>
<dbReference type="Proteomes" id="UP001059480">
    <property type="component" value="Unassembled WGS sequence"/>
</dbReference>
<dbReference type="EMBL" id="JANHNZ010000011">
    <property type="protein sequence ID" value="MCQ9210678.1"/>
    <property type="molecule type" value="Genomic_DNA"/>
</dbReference>
<organism evidence="1 2">
    <name type="scientific">Granulicatella seriolae</name>
    <dbReference type="NCBI Taxonomy" id="2967226"/>
    <lineage>
        <taxon>Bacteria</taxon>
        <taxon>Bacillati</taxon>
        <taxon>Bacillota</taxon>
        <taxon>Bacilli</taxon>
        <taxon>Lactobacillales</taxon>
        <taxon>Carnobacteriaceae</taxon>
        <taxon>Granulicatella</taxon>
    </lineage>
</organism>
<comment type="caution">
    <text evidence="1">The sequence shown here is derived from an EMBL/GenBank/DDBJ whole genome shotgun (WGS) entry which is preliminary data.</text>
</comment>
<reference evidence="1" key="1">
    <citation type="submission" date="2022-07" db="EMBL/GenBank/DDBJ databases">
        <authorList>
            <person name="Jung M.-Y."/>
            <person name="Lee M."/>
        </authorList>
    </citation>
    <scope>NUCLEOTIDE SEQUENCE</scope>
    <source>
        <strain evidence="1">S8</strain>
    </source>
</reference>
<name>A0ABT1WRM5_9LACT</name>
<dbReference type="SUPFAM" id="SSF55961">
    <property type="entry name" value="Bet v1-like"/>
    <property type="match status" value="1"/>
</dbReference>
<sequence length="147" mass="16654">MQVSHVLQAEASQIYKALLTSIQAQVQASLGQDIRIEDIQEGLSYQLGNQGGTGQKSSARLTIVSLIPNQEYSYQVASNRGLITTTFDMKERTDKTTEVTYSEEFSSQDFFVRLNHKLLSFLMGSRYRKCANMLLNNLETYTLEQIQ</sequence>
<evidence type="ECO:0000313" key="2">
    <source>
        <dbReference type="Proteomes" id="UP001059480"/>
    </source>
</evidence>
<gene>
    <name evidence="1" type="ORF">NPA36_08970</name>
</gene>
<reference evidence="1" key="2">
    <citation type="journal article" date="2023" name="Curr. Microbiol.">
        <title>Granulicatella seriolae sp. nov., a Novel Facultative Anaerobe Isolated from Yellowtail Marine Fish.</title>
        <authorList>
            <person name="Lee M."/>
            <person name="Choi Y.J."/>
            <person name="Farooq A."/>
            <person name="Jeong J.B."/>
            <person name="Jung M.Y."/>
        </authorList>
    </citation>
    <scope>NUCLEOTIDE SEQUENCE</scope>
    <source>
        <strain evidence="1">S8</strain>
    </source>
</reference>
<accession>A0ABT1WRM5</accession>
<dbReference type="RefSeq" id="WP_256945790.1">
    <property type="nucleotide sequence ID" value="NZ_JANHNZ010000011.1"/>
</dbReference>
<dbReference type="InterPro" id="IPR023393">
    <property type="entry name" value="START-like_dom_sf"/>
</dbReference>
<evidence type="ECO:0000313" key="1">
    <source>
        <dbReference type="EMBL" id="MCQ9210678.1"/>
    </source>
</evidence>
<keyword evidence="2" id="KW-1185">Reference proteome</keyword>
<reference evidence="1" key="3">
    <citation type="journal article" date="2023" name="Microbiol. Resour. Announc.">
        <title>Draft Genome Sequence of Granulicatella sp. Strain S8, Isolated from a Marine Fish, Seriola quinqueradiata.</title>
        <authorList>
            <person name="Lee M."/>
            <person name="Farooq A."/>
            <person name="Jeong J.B."/>
            <person name="Jung M.Y."/>
        </authorList>
    </citation>
    <scope>NUCLEOTIDE SEQUENCE</scope>
    <source>
        <strain evidence="1">S8</strain>
    </source>
</reference>